<dbReference type="SMART" id="SM00387">
    <property type="entry name" value="HATPase_c"/>
    <property type="match status" value="1"/>
</dbReference>
<dbReference type="InterPro" id="IPR005467">
    <property type="entry name" value="His_kinase_dom"/>
</dbReference>
<dbReference type="SMART" id="SM00388">
    <property type="entry name" value="HisKA"/>
    <property type="match status" value="1"/>
</dbReference>
<keyword evidence="9" id="KW-1185">Reference proteome</keyword>
<feature type="transmembrane region" description="Helical" evidence="6">
    <location>
        <begin position="92"/>
        <end position="111"/>
    </location>
</feature>
<proteinExistence type="predicted"/>
<dbReference type="InterPro" id="IPR036890">
    <property type="entry name" value="HATPase_C_sf"/>
</dbReference>
<accession>A0AAD1UTS1</accession>
<evidence type="ECO:0000259" key="7">
    <source>
        <dbReference type="PROSITE" id="PS50109"/>
    </source>
</evidence>
<protein>
    <recommendedName>
        <fullName evidence="2">histidine kinase</fullName>
        <ecNumber evidence="2">2.7.13.3</ecNumber>
    </recommendedName>
</protein>
<dbReference type="PANTHER" id="PTHR43047">
    <property type="entry name" value="TWO-COMPONENT HISTIDINE PROTEIN KINASE"/>
    <property type="match status" value="1"/>
</dbReference>
<evidence type="ECO:0000256" key="4">
    <source>
        <dbReference type="ARBA" id="ARBA00022679"/>
    </source>
</evidence>
<evidence type="ECO:0000256" key="5">
    <source>
        <dbReference type="ARBA" id="ARBA00022777"/>
    </source>
</evidence>
<evidence type="ECO:0000256" key="6">
    <source>
        <dbReference type="SAM" id="Phobius"/>
    </source>
</evidence>
<dbReference type="GO" id="GO:0005886">
    <property type="term" value="C:plasma membrane"/>
    <property type="evidence" value="ECO:0007669"/>
    <property type="project" value="TreeGrafter"/>
</dbReference>
<gene>
    <name evidence="8" type="ORF">ECRASSUSDP1_LOCUS13014</name>
</gene>
<dbReference type="InterPro" id="IPR036097">
    <property type="entry name" value="HisK_dim/P_sf"/>
</dbReference>
<name>A0AAD1UTS1_EUPCR</name>
<dbReference type="InterPro" id="IPR003661">
    <property type="entry name" value="HisK_dim/P_dom"/>
</dbReference>
<keyword evidence="3" id="KW-0597">Phosphoprotein</keyword>
<dbReference type="Pfam" id="PF00512">
    <property type="entry name" value="HisKA"/>
    <property type="match status" value="1"/>
</dbReference>
<evidence type="ECO:0000313" key="8">
    <source>
        <dbReference type="EMBL" id="CAI2371689.1"/>
    </source>
</evidence>
<dbReference type="Proteomes" id="UP001295684">
    <property type="component" value="Unassembled WGS sequence"/>
</dbReference>
<keyword evidence="6" id="KW-0472">Membrane</keyword>
<sequence>MHLIPKGLKKHDWIINYSGIFISSAMYIQMTEVNLRFTTFRINEGYLVQLMVGYTFSTCVATNWKVCCMNQCLLHLYGWVRLKNRFGVLNDIYYLGTVYALVFFIFGSYCYSINLRDEFIANYNNNKTMKGQKEILNSLPEGVLIANKHNEYKYTNSKIKQTLNIKEFCRSKSVQDVVNLAQDRASERLEKIVKDLSSQDIRGHNKISLDSNLMLVDFLEKFTIECTSSKFLQDEQNLSNQLDESYQSDDQQFQNFDEYRRKKTLGQFLQNERKSMISGIHCSKESKINIKYELGEFEELLYQQHREFIVKTTTVDAAGSLGKDSSYIHMFVETTQISQLEEAKAQNHYQRQMLSNVSHEFRTPLNSIVASLELMRMQDLGHSNRLVRIASSSCSILGMLVEDILDHAKLESGVFQINEEVFTITECLHEIQEVFTLQADGKGLQLRIDIQDKLRELPIMSDKGRLKQVIMNLVSNALKFTDRGSITIEIREKQNEEESKHAEESKFSESGQFCNQEYFCDMKNIDKDGSLELPSETSNNIQSRHDFTDYCFRTNRSILASNAEQESKFEATIDITLKVIDTGIGISKVDQKSLFKLFGKLSSNHNRNKTGCGLGLTICKKIIEKLDGTISLHSEENIGTTVECHFTCKC</sequence>
<dbReference type="GO" id="GO:0009927">
    <property type="term" value="F:histidine phosphotransfer kinase activity"/>
    <property type="evidence" value="ECO:0007669"/>
    <property type="project" value="TreeGrafter"/>
</dbReference>
<comment type="catalytic activity">
    <reaction evidence="1">
        <text>ATP + protein L-histidine = ADP + protein N-phospho-L-histidine.</text>
        <dbReference type="EC" id="2.7.13.3"/>
    </reaction>
</comment>
<evidence type="ECO:0000256" key="3">
    <source>
        <dbReference type="ARBA" id="ARBA00022553"/>
    </source>
</evidence>
<dbReference type="SUPFAM" id="SSF55874">
    <property type="entry name" value="ATPase domain of HSP90 chaperone/DNA topoisomerase II/histidine kinase"/>
    <property type="match status" value="1"/>
</dbReference>
<keyword evidence="4" id="KW-0808">Transferase</keyword>
<dbReference type="AlphaFoldDB" id="A0AAD1UTS1"/>
<feature type="transmembrane region" description="Helical" evidence="6">
    <location>
        <begin position="12"/>
        <end position="30"/>
    </location>
</feature>
<dbReference type="PRINTS" id="PR00344">
    <property type="entry name" value="BCTRLSENSOR"/>
</dbReference>
<dbReference type="CDD" id="cd00082">
    <property type="entry name" value="HisKA"/>
    <property type="match status" value="1"/>
</dbReference>
<dbReference type="Gene3D" id="3.30.565.10">
    <property type="entry name" value="Histidine kinase-like ATPase, C-terminal domain"/>
    <property type="match status" value="1"/>
</dbReference>
<keyword evidence="5" id="KW-0418">Kinase</keyword>
<dbReference type="PROSITE" id="PS50109">
    <property type="entry name" value="HIS_KIN"/>
    <property type="match status" value="1"/>
</dbReference>
<dbReference type="InterPro" id="IPR003594">
    <property type="entry name" value="HATPase_dom"/>
</dbReference>
<keyword evidence="6" id="KW-1133">Transmembrane helix</keyword>
<dbReference type="Gene3D" id="1.10.287.130">
    <property type="match status" value="1"/>
</dbReference>
<dbReference type="EMBL" id="CAMPGE010012934">
    <property type="protein sequence ID" value="CAI2371689.1"/>
    <property type="molecule type" value="Genomic_DNA"/>
</dbReference>
<evidence type="ECO:0000313" key="9">
    <source>
        <dbReference type="Proteomes" id="UP001295684"/>
    </source>
</evidence>
<reference evidence="8" key="1">
    <citation type="submission" date="2023-07" db="EMBL/GenBank/DDBJ databases">
        <authorList>
            <consortium name="AG Swart"/>
            <person name="Singh M."/>
            <person name="Singh A."/>
            <person name="Seah K."/>
            <person name="Emmerich C."/>
        </authorList>
    </citation>
    <scope>NUCLEOTIDE SEQUENCE</scope>
    <source>
        <strain evidence="8">DP1</strain>
    </source>
</reference>
<comment type="caution">
    <text evidence="8">The sequence shown here is derived from an EMBL/GenBank/DDBJ whole genome shotgun (WGS) entry which is preliminary data.</text>
</comment>
<evidence type="ECO:0000256" key="2">
    <source>
        <dbReference type="ARBA" id="ARBA00012438"/>
    </source>
</evidence>
<organism evidence="8 9">
    <name type="scientific">Euplotes crassus</name>
    <dbReference type="NCBI Taxonomy" id="5936"/>
    <lineage>
        <taxon>Eukaryota</taxon>
        <taxon>Sar</taxon>
        <taxon>Alveolata</taxon>
        <taxon>Ciliophora</taxon>
        <taxon>Intramacronucleata</taxon>
        <taxon>Spirotrichea</taxon>
        <taxon>Hypotrichia</taxon>
        <taxon>Euplotida</taxon>
        <taxon>Euplotidae</taxon>
        <taxon>Moneuplotes</taxon>
    </lineage>
</organism>
<dbReference type="PANTHER" id="PTHR43047:SF72">
    <property type="entry name" value="OSMOSENSING HISTIDINE PROTEIN KINASE SLN1"/>
    <property type="match status" value="1"/>
</dbReference>
<dbReference type="SUPFAM" id="SSF47384">
    <property type="entry name" value="Homodimeric domain of signal transducing histidine kinase"/>
    <property type="match status" value="1"/>
</dbReference>
<dbReference type="Pfam" id="PF02518">
    <property type="entry name" value="HATPase_c"/>
    <property type="match status" value="1"/>
</dbReference>
<dbReference type="EC" id="2.7.13.3" evidence="2"/>
<feature type="domain" description="Histidine kinase" evidence="7">
    <location>
        <begin position="356"/>
        <end position="642"/>
    </location>
</feature>
<keyword evidence="6" id="KW-0812">Transmembrane</keyword>
<evidence type="ECO:0000256" key="1">
    <source>
        <dbReference type="ARBA" id="ARBA00000085"/>
    </source>
</evidence>
<dbReference type="InterPro" id="IPR004358">
    <property type="entry name" value="Sig_transdc_His_kin-like_C"/>
</dbReference>
<dbReference type="GO" id="GO:0000155">
    <property type="term" value="F:phosphorelay sensor kinase activity"/>
    <property type="evidence" value="ECO:0007669"/>
    <property type="project" value="InterPro"/>
</dbReference>